<evidence type="ECO:0000256" key="3">
    <source>
        <dbReference type="ARBA" id="ARBA00022691"/>
    </source>
</evidence>
<comment type="caution">
    <text evidence="5">The sequence shown here is derived from an EMBL/GenBank/DDBJ whole genome shotgun (WGS) entry which is preliminary data.</text>
</comment>
<dbReference type="InterPro" id="IPR002052">
    <property type="entry name" value="DNA_methylase_N6_adenine_CS"/>
</dbReference>
<sequence>MPETAVSFFDPLVAYSYDLIVIDPPWPFKTWSPAGEGKSASQHYRLMTLADIAALPVRGLLKANAVVLLWTTGAMLAQAVAVMESWGVTFKTELAWRKVTRNGKVRMGCGFWARSMHEPILLGTVGKPPKITLPSCFDGIAREHSRKPDEFYEMITTKTPGLRRADVFAREKREGWDAWGDEVAKFPPARSTAEKALFIGDREPIGGLA</sequence>
<protein>
    <recommendedName>
        <fullName evidence="7">DNA methyltransferase</fullName>
    </recommendedName>
</protein>
<dbReference type="InterPro" id="IPR029063">
    <property type="entry name" value="SAM-dependent_MTases_sf"/>
</dbReference>
<dbReference type="GO" id="GO:0032259">
    <property type="term" value="P:methylation"/>
    <property type="evidence" value="ECO:0007669"/>
    <property type="project" value="UniProtKB-KW"/>
</dbReference>
<accession>A0A1Y2J636</accession>
<dbReference type="PROSITE" id="PS00092">
    <property type="entry name" value="N6_MTASE"/>
    <property type="match status" value="1"/>
</dbReference>
<proteinExistence type="inferred from homology"/>
<evidence type="ECO:0000256" key="1">
    <source>
        <dbReference type="ARBA" id="ARBA00022603"/>
    </source>
</evidence>
<keyword evidence="3" id="KW-0949">S-adenosyl-L-methionine</keyword>
<dbReference type="PROSITE" id="PS51143">
    <property type="entry name" value="MT_A70"/>
    <property type="match status" value="1"/>
</dbReference>
<comment type="similarity">
    <text evidence="4">Belongs to the MT-A70-like family.</text>
</comment>
<evidence type="ECO:0008006" key="7">
    <source>
        <dbReference type="Google" id="ProtNLM"/>
    </source>
</evidence>
<dbReference type="SUPFAM" id="SSF53335">
    <property type="entry name" value="S-adenosyl-L-methionine-dependent methyltransferases"/>
    <property type="match status" value="1"/>
</dbReference>
<reference evidence="5 6" key="1">
    <citation type="submission" date="2017-03" db="EMBL/GenBank/DDBJ databases">
        <title>Whole genome sequences of fourteen strains of Bradyrhizobium canariense and one strain of Bradyrhizobium japonicum isolated from Lupinus (Papilionoideae: Genisteae) species in Algeria.</title>
        <authorList>
            <person name="Crovadore J."/>
            <person name="Chekireb D."/>
            <person name="Brachmann A."/>
            <person name="Chablais R."/>
            <person name="Cochard B."/>
            <person name="Lefort F."/>
        </authorList>
    </citation>
    <scope>NUCLEOTIDE SEQUENCE [LARGE SCALE GENOMIC DNA]</scope>
    <source>
        <strain evidence="5 6">UBMA197</strain>
    </source>
</reference>
<dbReference type="RefSeq" id="WP_085405604.1">
    <property type="nucleotide sequence ID" value="NZ_NAFL01000287.1"/>
</dbReference>
<gene>
    <name evidence="5" type="ORF">BSZ19_48270</name>
</gene>
<evidence type="ECO:0000313" key="5">
    <source>
        <dbReference type="EMBL" id="OSJ21235.1"/>
    </source>
</evidence>
<dbReference type="Pfam" id="PF05063">
    <property type="entry name" value="MT-A70"/>
    <property type="match status" value="1"/>
</dbReference>
<organism evidence="5 6">
    <name type="scientific">Bradyrhizobium japonicum</name>
    <dbReference type="NCBI Taxonomy" id="375"/>
    <lineage>
        <taxon>Bacteria</taxon>
        <taxon>Pseudomonadati</taxon>
        <taxon>Pseudomonadota</taxon>
        <taxon>Alphaproteobacteria</taxon>
        <taxon>Hyphomicrobiales</taxon>
        <taxon>Nitrobacteraceae</taxon>
        <taxon>Bradyrhizobium</taxon>
    </lineage>
</organism>
<dbReference type="PANTHER" id="PTHR12829">
    <property type="entry name" value="N6-ADENOSINE-METHYLTRANSFERASE"/>
    <property type="match status" value="1"/>
</dbReference>
<dbReference type="InterPro" id="IPR007757">
    <property type="entry name" value="MT-A70-like"/>
</dbReference>
<evidence type="ECO:0000313" key="6">
    <source>
        <dbReference type="Proteomes" id="UP000193335"/>
    </source>
</evidence>
<dbReference type="EMBL" id="NAFL01000287">
    <property type="protein sequence ID" value="OSJ21235.1"/>
    <property type="molecule type" value="Genomic_DNA"/>
</dbReference>
<dbReference type="AlphaFoldDB" id="A0A1Y2J636"/>
<dbReference type="GO" id="GO:0008168">
    <property type="term" value="F:methyltransferase activity"/>
    <property type="evidence" value="ECO:0007669"/>
    <property type="project" value="UniProtKB-KW"/>
</dbReference>
<evidence type="ECO:0000256" key="4">
    <source>
        <dbReference type="PROSITE-ProRule" id="PRU00489"/>
    </source>
</evidence>
<keyword evidence="2" id="KW-0808">Transferase</keyword>
<dbReference type="Proteomes" id="UP000193335">
    <property type="component" value="Unassembled WGS sequence"/>
</dbReference>
<dbReference type="PANTHER" id="PTHR12829:SF7">
    <property type="entry name" value="N6-ADENOSINE-METHYLTRANSFERASE CATALYTIC SUBUNIT"/>
    <property type="match status" value="1"/>
</dbReference>
<evidence type="ECO:0000256" key="2">
    <source>
        <dbReference type="ARBA" id="ARBA00022679"/>
    </source>
</evidence>
<dbReference type="Gene3D" id="3.40.50.150">
    <property type="entry name" value="Vaccinia Virus protein VP39"/>
    <property type="match status" value="1"/>
</dbReference>
<dbReference type="GO" id="GO:0003676">
    <property type="term" value="F:nucleic acid binding"/>
    <property type="evidence" value="ECO:0007669"/>
    <property type="project" value="InterPro"/>
</dbReference>
<name>A0A1Y2J636_BRAJP</name>
<keyword evidence="1" id="KW-0489">Methyltransferase</keyword>